<evidence type="ECO:0000313" key="2">
    <source>
        <dbReference type="Proteomes" id="UP001064048"/>
    </source>
</evidence>
<proteinExistence type="predicted"/>
<sequence length="808" mass="90856">MFQSNFLKDLRPISVLPCLSKVLEKAVCLQLTDYLESNGLLPHVQSGFRRNRSTATALLDVADIVKCIKNCRFHLYADDVQLYLSFKPNDVKSAVDQINQDLSRISEWSVRNSLTLNPIKSKYIVMGSKHQVNKINSKNPQITINGEYSYEALFRSLQYALVDNSCREYLFTTEFFHVKGSHAQELFDRILGKTLSLLVKNVENYVVECFDCLALFLCIQLINRYRWMCHKRAVAALDSYWDSLHSIIWPRLDLILRFNIQSVRECDPAKLSNKELGPHYITRRYAEFSAAMLSLSEQFPSEDLSSLLLNLQDEVNCFLLKMAAEFSQRIQQLIFLINNYDMILSILMERTRDNTKEAENFRDQLQARSAEYVEEILSPHFGGMIQFVKEGELLLESDKKLELLSMEKKTLSLVASFSASWKQSLEEIHREASVATRVVVVTQVASTTLVFVTKLVAMILEAVRSRLVVVTTQILLVKRVEAMARLTVAPRAAEATRAVVATRTTVVMALGRTMMLVPGVVAPRSHHLELVMVYQNSVFRHSSLYDRVEKLLLSYEWSDCRFTVAGRDFKAHKLILGISSPVFEAMFYGPLSSNEEIAITDIEPDNDEVTDPALCEAMCRRETGHACADDDNARLLDARPDVARVHDALLLPRQVAPSLFPRGETSAAAGQITQFSLYYHCAKLLAFITKCSILSLTSMTNTGPRVANDSHLYPTSFEVISKSVHSGCCSRTLFITRDLAPSRATRVASLAVPWMTPPASPPERARKHSGRPSIWPSQSSITTSSSVHAGLAICKSPAICHSGACKNI</sequence>
<comment type="caution">
    <text evidence="1">The sequence shown here is derived from an EMBL/GenBank/DDBJ whole genome shotgun (WGS) entry which is preliminary data.</text>
</comment>
<protein>
    <submittedName>
        <fullName evidence="1">Uncharacterized protein</fullName>
    </submittedName>
</protein>
<name>A0ACC0JVC9_CHOFU</name>
<accession>A0ACC0JVC9</accession>
<gene>
    <name evidence="1" type="ORF">MSG28_002280</name>
</gene>
<reference evidence="1 2" key="1">
    <citation type="journal article" date="2022" name="Genome Biol. Evol.">
        <title>The Spruce Budworm Genome: Reconstructing the Evolutionary History of Antifreeze Proteins.</title>
        <authorList>
            <person name="Beliveau C."/>
            <person name="Gagne P."/>
            <person name="Picq S."/>
            <person name="Vernygora O."/>
            <person name="Keeling C.I."/>
            <person name="Pinkney K."/>
            <person name="Doucet D."/>
            <person name="Wen F."/>
            <person name="Johnston J.S."/>
            <person name="Maaroufi H."/>
            <person name="Boyle B."/>
            <person name="Laroche J."/>
            <person name="Dewar K."/>
            <person name="Juretic N."/>
            <person name="Blackburn G."/>
            <person name="Nisole A."/>
            <person name="Brunet B."/>
            <person name="Brandao M."/>
            <person name="Lumley L."/>
            <person name="Duan J."/>
            <person name="Quan G."/>
            <person name="Lucarotti C.J."/>
            <person name="Roe A.D."/>
            <person name="Sperling F.A.H."/>
            <person name="Levesque R.C."/>
            <person name="Cusson M."/>
        </authorList>
    </citation>
    <scope>NUCLEOTIDE SEQUENCE [LARGE SCALE GENOMIC DNA]</scope>
    <source>
        <strain evidence="1">Glfc:IPQL:Cfum</strain>
    </source>
</reference>
<organism evidence="1 2">
    <name type="scientific">Choristoneura fumiferana</name>
    <name type="common">Spruce budworm moth</name>
    <name type="synonym">Archips fumiferana</name>
    <dbReference type="NCBI Taxonomy" id="7141"/>
    <lineage>
        <taxon>Eukaryota</taxon>
        <taxon>Metazoa</taxon>
        <taxon>Ecdysozoa</taxon>
        <taxon>Arthropoda</taxon>
        <taxon>Hexapoda</taxon>
        <taxon>Insecta</taxon>
        <taxon>Pterygota</taxon>
        <taxon>Neoptera</taxon>
        <taxon>Endopterygota</taxon>
        <taxon>Lepidoptera</taxon>
        <taxon>Glossata</taxon>
        <taxon>Ditrysia</taxon>
        <taxon>Tortricoidea</taxon>
        <taxon>Tortricidae</taxon>
        <taxon>Tortricinae</taxon>
        <taxon>Choristoneura</taxon>
    </lineage>
</organism>
<dbReference type="Proteomes" id="UP001064048">
    <property type="component" value="Chromosome 3"/>
</dbReference>
<evidence type="ECO:0000313" key="1">
    <source>
        <dbReference type="EMBL" id="KAI8427966.1"/>
    </source>
</evidence>
<dbReference type="EMBL" id="CM046103">
    <property type="protein sequence ID" value="KAI8427966.1"/>
    <property type="molecule type" value="Genomic_DNA"/>
</dbReference>
<keyword evidence="2" id="KW-1185">Reference proteome</keyword>